<evidence type="ECO:0000256" key="2">
    <source>
        <dbReference type="ARBA" id="ARBA00022679"/>
    </source>
</evidence>
<dbReference type="SUPFAM" id="SSF53756">
    <property type="entry name" value="UDP-Glycosyltransferase/glycogen phosphorylase"/>
    <property type="match status" value="1"/>
</dbReference>
<dbReference type="InterPro" id="IPR002201">
    <property type="entry name" value="Glyco_trans_9"/>
</dbReference>
<sequence length="342" mass="38921">MRWLTKSVGSSNKKMHFDITPEAVTRVLISRPNSRLGNMLLLSPLLQEVSKVFPNAKIDLFVRGGWVPVVYKNYEMIEQDIQLPKKPFKALLKYIWVWISLRRHYYDLVVNVDKHSSSGRLSVKFSRAKYKFFGDEIDDAQLDQSCHMAKSPVYAFRKYMERSFFNIPNDEVSPLDLKLDADELATGKKLVESISGNATSTIAIYTFATGSKCYSESWWADFYSKLKTNFPNHAIVEVLPFENVSQIQFQAPHYYSRDIREVGAFIANTEVFITADCGIMHVASATDTPTVGLFSVTSVDKYEPYNQGSMAFDTNTISTDVIIDSIKNLMEVDTVEVFRKVG</sequence>
<protein>
    <recommendedName>
        <fullName evidence="5">ADP-heptose--LPS heptosyltransferase</fullName>
    </recommendedName>
</protein>
<dbReference type="PANTHER" id="PTHR30160">
    <property type="entry name" value="TETRAACYLDISACCHARIDE 4'-KINASE-RELATED"/>
    <property type="match status" value="1"/>
</dbReference>
<dbReference type="Pfam" id="PF01075">
    <property type="entry name" value="Glyco_transf_9"/>
    <property type="match status" value="1"/>
</dbReference>
<evidence type="ECO:0008006" key="5">
    <source>
        <dbReference type="Google" id="ProtNLM"/>
    </source>
</evidence>
<evidence type="ECO:0000313" key="3">
    <source>
        <dbReference type="EMBL" id="GAA4770968.1"/>
    </source>
</evidence>
<name>A0ABP9A0J3_9FLAO</name>
<dbReference type="Proteomes" id="UP001500141">
    <property type="component" value="Unassembled WGS sequence"/>
</dbReference>
<evidence type="ECO:0000313" key="4">
    <source>
        <dbReference type="Proteomes" id="UP001500141"/>
    </source>
</evidence>
<dbReference type="InterPro" id="IPR051199">
    <property type="entry name" value="LPS_LOS_Heptosyltrfase"/>
</dbReference>
<dbReference type="CDD" id="cd03789">
    <property type="entry name" value="GT9_LPS_heptosyltransferase"/>
    <property type="match status" value="1"/>
</dbReference>
<keyword evidence="4" id="KW-1185">Reference proteome</keyword>
<evidence type="ECO:0000256" key="1">
    <source>
        <dbReference type="ARBA" id="ARBA00022676"/>
    </source>
</evidence>
<gene>
    <name evidence="3" type="ORF">GCM10023230_21430</name>
</gene>
<accession>A0ABP9A0J3</accession>
<keyword evidence="2" id="KW-0808">Transferase</keyword>
<proteinExistence type="predicted"/>
<reference evidence="4" key="1">
    <citation type="journal article" date="2019" name="Int. J. Syst. Evol. Microbiol.">
        <title>The Global Catalogue of Microorganisms (GCM) 10K type strain sequencing project: providing services to taxonomists for standard genome sequencing and annotation.</title>
        <authorList>
            <consortium name="The Broad Institute Genomics Platform"/>
            <consortium name="The Broad Institute Genome Sequencing Center for Infectious Disease"/>
            <person name="Wu L."/>
            <person name="Ma J."/>
        </authorList>
    </citation>
    <scope>NUCLEOTIDE SEQUENCE [LARGE SCALE GENOMIC DNA]</scope>
    <source>
        <strain evidence="4">JCM 18198</strain>
    </source>
</reference>
<dbReference type="Gene3D" id="3.40.50.2000">
    <property type="entry name" value="Glycogen Phosphorylase B"/>
    <property type="match status" value="2"/>
</dbReference>
<dbReference type="EMBL" id="BAABIP010000018">
    <property type="protein sequence ID" value="GAA4770968.1"/>
    <property type="molecule type" value="Genomic_DNA"/>
</dbReference>
<comment type="caution">
    <text evidence="3">The sequence shown here is derived from an EMBL/GenBank/DDBJ whole genome shotgun (WGS) entry which is preliminary data.</text>
</comment>
<organism evidence="3 4">
    <name type="scientific">Flavobacterium hankyongi</name>
    <dbReference type="NCBI Taxonomy" id="1176532"/>
    <lineage>
        <taxon>Bacteria</taxon>
        <taxon>Pseudomonadati</taxon>
        <taxon>Bacteroidota</taxon>
        <taxon>Flavobacteriia</taxon>
        <taxon>Flavobacteriales</taxon>
        <taxon>Flavobacteriaceae</taxon>
        <taxon>Flavobacterium</taxon>
    </lineage>
</organism>
<keyword evidence="1" id="KW-0328">Glycosyltransferase</keyword>